<evidence type="ECO:0000313" key="8">
    <source>
        <dbReference type="Proteomes" id="UP001162131"/>
    </source>
</evidence>
<organism evidence="7 8">
    <name type="scientific">Blepharisma stoltei</name>
    <dbReference type="NCBI Taxonomy" id="1481888"/>
    <lineage>
        <taxon>Eukaryota</taxon>
        <taxon>Sar</taxon>
        <taxon>Alveolata</taxon>
        <taxon>Ciliophora</taxon>
        <taxon>Postciliodesmatophora</taxon>
        <taxon>Heterotrichea</taxon>
        <taxon>Heterotrichida</taxon>
        <taxon>Blepharismidae</taxon>
        <taxon>Blepharisma</taxon>
    </lineage>
</organism>
<keyword evidence="8" id="KW-1185">Reference proteome</keyword>
<dbReference type="Gene3D" id="1.10.472.10">
    <property type="entry name" value="Cyclin-like"/>
    <property type="match status" value="2"/>
</dbReference>
<reference evidence="7" key="1">
    <citation type="submission" date="2021-09" db="EMBL/GenBank/DDBJ databases">
        <authorList>
            <consortium name="AG Swart"/>
            <person name="Singh M."/>
            <person name="Singh A."/>
            <person name="Seah K."/>
            <person name="Emmerich C."/>
        </authorList>
    </citation>
    <scope>NUCLEOTIDE SEQUENCE</scope>
    <source>
        <strain evidence="7">ATCC30299</strain>
    </source>
</reference>
<dbReference type="InterPro" id="IPR048258">
    <property type="entry name" value="Cyclins_cyclin-box"/>
</dbReference>
<dbReference type="PROSITE" id="PS00292">
    <property type="entry name" value="CYCLINS"/>
    <property type="match status" value="1"/>
</dbReference>
<name>A0AAU9IIW3_9CILI</name>
<dbReference type="InterPro" id="IPR036915">
    <property type="entry name" value="Cyclin-like_sf"/>
</dbReference>
<proteinExistence type="inferred from homology"/>
<dbReference type="InterPro" id="IPR013763">
    <property type="entry name" value="Cyclin-like_dom"/>
</dbReference>
<feature type="compositionally biased region" description="Basic and acidic residues" evidence="5">
    <location>
        <begin position="18"/>
        <end position="31"/>
    </location>
</feature>
<keyword evidence="1" id="KW-0132">Cell division</keyword>
<dbReference type="SMART" id="SM00385">
    <property type="entry name" value="CYCLIN"/>
    <property type="match status" value="1"/>
</dbReference>
<evidence type="ECO:0000256" key="3">
    <source>
        <dbReference type="ARBA" id="ARBA00023306"/>
    </source>
</evidence>
<comment type="caution">
    <text evidence="7">The sequence shown here is derived from an EMBL/GenBank/DDBJ whole genome shotgun (WGS) entry which is preliminary data.</text>
</comment>
<dbReference type="EMBL" id="CAJZBQ010000011">
    <property type="protein sequence ID" value="CAG9314028.1"/>
    <property type="molecule type" value="Genomic_DNA"/>
</dbReference>
<dbReference type="GO" id="GO:0051301">
    <property type="term" value="P:cell division"/>
    <property type="evidence" value="ECO:0007669"/>
    <property type="project" value="UniProtKB-KW"/>
</dbReference>
<dbReference type="InterPro" id="IPR039361">
    <property type="entry name" value="Cyclin"/>
</dbReference>
<dbReference type="Proteomes" id="UP001162131">
    <property type="component" value="Unassembled WGS sequence"/>
</dbReference>
<gene>
    <name evidence="7" type="ORF">BSTOLATCC_MIC9828</name>
</gene>
<dbReference type="InterPro" id="IPR006671">
    <property type="entry name" value="Cyclin_N"/>
</dbReference>
<feature type="domain" description="Cyclin-like" evidence="6">
    <location>
        <begin position="90"/>
        <end position="177"/>
    </location>
</feature>
<accession>A0AAU9IIW3</accession>
<dbReference type="SUPFAM" id="SSF47954">
    <property type="entry name" value="Cyclin-like"/>
    <property type="match status" value="2"/>
</dbReference>
<protein>
    <recommendedName>
        <fullName evidence="6">Cyclin-like domain-containing protein</fullName>
    </recommendedName>
</protein>
<evidence type="ECO:0000256" key="4">
    <source>
        <dbReference type="RuleBase" id="RU000383"/>
    </source>
</evidence>
<feature type="region of interest" description="Disordered" evidence="5">
    <location>
        <begin position="18"/>
        <end position="38"/>
    </location>
</feature>
<dbReference type="FunFam" id="1.10.472.10:FF:000089">
    <property type="entry name" value="Cyclin, N-terminal domain containing protein"/>
    <property type="match status" value="1"/>
</dbReference>
<dbReference type="AlphaFoldDB" id="A0AAU9IIW3"/>
<evidence type="ECO:0000259" key="6">
    <source>
        <dbReference type="SMART" id="SM00385"/>
    </source>
</evidence>
<dbReference type="PANTHER" id="PTHR10177">
    <property type="entry name" value="CYCLINS"/>
    <property type="match status" value="1"/>
</dbReference>
<comment type="similarity">
    <text evidence="4">Belongs to the cyclin family.</text>
</comment>
<evidence type="ECO:0000256" key="5">
    <source>
        <dbReference type="SAM" id="MobiDB-lite"/>
    </source>
</evidence>
<evidence type="ECO:0000256" key="2">
    <source>
        <dbReference type="ARBA" id="ARBA00023127"/>
    </source>
</evidence>
<dbReference type="Pfam" id="PF00134">
    <property type="entry name" value="Cyclin_N"/>
    <property type="match status" value="1"/>
</dbReference>
<keyword evidence="2 4" id="KW-0195">Cyclin</keyword>
<sequence>MSFLIDRFKNSDFDEVANEKENESKLPHMNEEPINPSKNLRKKLNLNDTVYSDYGSCIKSLLIAKETEYDTSDCLANHRITEDQRSKMVDWIAEVIHIFNCSIETFFLAVKIMDRYFKLLKRTVGIEELHVIGAASIYIASKFQDIVPLTMNTLYSKVVHCILPTSYIKKVERDILHTLNYQLDFPTVLEFLYPHLIGQNDEFSKTAIVISELSQLSYELSSLKPSHLALAIYILARQVILKHEQIYIRGPVLEALNELKKFLIDYCFNCNEMVSILTNYNAKINLNTGKLLEFKDESFM</sequence>
<keyword evidence="3" id="KW-0131">Cell cycle</keyword>
<evidence type="ECO:0000313" key="7">
    <source>
        <dbReference type="EMBL" id="CAG9314028.1"/>
    </source>
</evidence>
<evidence type="ECO:0000256" key="1">
    <source>
        <dbReference type="ARBA" id="ARBA00022618"/>
    </source>
</evidence>